<feature type="compositionally biased region" description="Low complexity" evidence="1">
    <location>
        <begin position="146"/>
        <end position="165"/>
    </location>
</feature>
<proteinExistence type="predicted"/>
<dbReference type="Proteomes" id="UP000666369">
    <property type="component" value="Unassembled WGS sequence"/>
</dbReference>
<evidence type="ECO:0000313" key="4">
    <source>
        <dbReference type="Proteomes" id="UP000666369"/>
    </source>
</evidence>
<accession>A0ABX0FLE8</accession>
<gene>
    <name evidence="3" type="ORF">GW587_14295</name>
</gene>
<dbReference type="EMBL" id="JAADJT010000006">
    <property type="protein sequence ID" value="NGZ85420.1"/>
    <property type="molecule type" value="Genomic_DNA"/>
</dbReference>
<name>A0ABX0FLE8_9BURK</name>
<keyword evidence="4" id="KW-1185">Reference proteome</keyword>
<evidence type="ECO:0000256" key="1">
    <source>
        <dbReference type="SAM" id="MobiDB-lite"/>
    </source>
</evidence>
<keyword evidence="2" id="KW-0472">Membrane</keyword>
<keyword evidence="2" id="KW-0812">Transmembrane</keyword>
<protein>
    <submittedName>
        <fullName evidence="3">Uncharacterized protein</fullName>
    </submittedName>
</protein>
<reference evidence="4" key="1">
    <citation type="submission" date="2023-07" db="EMBL/GenBank/DDBJ databases">
        <title>Duganella aceri sp. nov., isolated from tree sap.</title>
        <authorList>
            <person name="Kim I.S."/>
        </authorList>
    </citation>
    <scope>NUCLEOTIDE SEQUENCE [LARGE SCALE GENOMIC DNA]</scope>
    <source>
        <strain evidence="4">SAP-35</strain>
    </source>
</reference>
<feature type="region of interest" description="Disordered" evidence="1">
    <location>
        <begin position="142"/>
        <end position="165"/>
    </location>
</feature>
<keyword evidence="2" id="KW-1133">Transmembrane helix</keyword>
<dbReference type="RefSeq" id="WP_371875593.1">
    <property type="nucleotide sequence ID" value="NZ_JAADJT010000006.1"/>
</dbReference>
<organism evidence="3 4">
    <name type="scientific">Duganella aceris</name>
    <dbReference type="NCBI Taxonomy" id="2703883"/>
    <lineage>
        <taxon>Bacteria</taxon>
        <taxon>Pseudomonadati</taxon>
        <taxon>Pseudomonadota</taxon>
        <taxon>Betaproteobacteria</taxon>
        <taxon>Burkholderiales</taxon>
        <taxon>Oxalobacteraceae</taxon>
        <taxon>Telluria group</taxon>
        <taxon>Duganella</taxon>
    </lineage>
</organism>
<evidence type="ECO:0000256" key="2">
    <source>
        <dbReference type="SAM" id="Phobius"/>
    </source>
</evidence>
<sequence length="245" mass="25762">MDTPTPKPDMMAAPHAAGGKRILAALEHGPRPASKPLRASGWTIDGWTIGLGLLLLLMLVVAWMMHGKTITPATFKYDGGERRHAALQRVASPAAPAAAEQPAIIVNEERRDAESAMQPTPPPSPQPWHKPMPPGVAVVARGAQPAATSTPAATTRDTAGPAAAAASATRDTDIALLAALVAHANKPTVTVAERSRDVVERKEGDSTAELLARCRQLGLIEGMLCRSRICAERWDADAACRAPAH</sequence>
<evidence type="ECO:0000313" key="3">
    <source>
        <dbReference type="EMBL" id="NGZ85420.1"/>
    </source>
</evidence>
<comment type="caution">
    <text evidence="3">The sequence shown here is derived from an EMBL/GenBank/DDBJ whole genome shotgun (WGS) entry which is preliminary data.</text>
</comment>
<feature type="transmembrane region" description="Helical" evidence="2">
    <location>
        <begin position="46"/>
        <end position="66"/>
    </location>
</feature>